<dbReference type="Gene3D" id="3.40.33.10">
    <property type="entry name" value="CAP"/>
    <property type="match status" value="1"/>
</dbReference>
<dbReference type="PANTHER" id="PTHR31157">
    <property type="entry name" value="SCP DOMAIN-CONTAINING PROTEIN"/>
    <property type="match status" value="1"/>
</dbReference>
<dbReference type="InterPro" id="IPR035940">
    <property type="entry name" value="CAP_sf"/>
</dbReference>
<gene>
    <name evidence="2" type="ORF">SAMN05444005_11039</name>
</gene>
<evidence type="ECO:0000313" key="2">
    <source>
        <dbReference type="EMBL" id="SEQ21647.1"/>
    </source>
</evidence>
<dbReference type="Pfam" id="PF00188">
    <property type="entry name" value="CAP"/>
    <property type="match status" value="1"/>
</dbReference>
<organism evidence="2 3">
    <name type="scientific">Flavobacterium urocaniciphilum</name>
    <dbReference type="NCBI Taxonomy" id="1299341"/>
    <lineage>
        <taxon>Bacteria</taxon>
        <taxon>Pseudomonadati</taxon>
        <taxon>Bacteroidota</taxon>
        <taxon>Flavobacteriia</taxon>
        <taxon>Flavobacteriales</taxon>
        <taxon>Flavobacteriaceae</taxon>
        <taxon>Flavobacterium</taxon>
    </lineage>
</organism>
<evidence type="ECO:0000313" key="3">
    <source>
        <dbReference type="Proteomes" id="UP000198648"/>
    </source>
</evidence>
<dbReference type="RefSeq" id="WP_091470229.1">
    <property type="nucleotide sequence ID" value="NZ_FOEI01000010.1"/>
</dbReference>
<proteinExistence type="predicted"/>
<accession>A0A1H9E7N4</accession>
<dbReference type="AlphaFoldDB" id="A0A1H9E7N4"/>
<dbReference type="OrthoDB" id="1360652at2"/>
<feature type="domain" description="SCP" evidence="1">
    <location>
        <begin position="29"/>
        <end position="158"/>
    </location>
</feature>
<dbReference type="EMBL" id="FOEI01000010">
    <property type="protein sequence ID" value="SEQ21647.1"/>
    <property type="molecule type" value="Genomic_DNA"/>
</dbReference>
<name>A0A1H9E7N4_9FLAO</name>
<dbReference type="STRING" id="1299341.SAMN05444005_11039"/>
<dbReference type="Proteomes" id="UP000198648">
    <property type="component" value="Unassembled WGS sequence"/>
</dbReference>
<dbReference type="PANTHER" id="PTHR31157:SF1">
    <property type="entry name" value="SCP DOMAIN-CONTAINING PROTEIN"/>
    <property type="match status" value="1"/>
</dbReference>
<protein>
    <submittedName>
        <fullName evidence="2">Cysteine-rich secretory protein family protein</fullName>
    </submittedName>
</protein>
<keyword evidence="3" id="KW-1185">Reference proteome</keyword>
<evidence type="ECO:0000259" key="1">
    <source>
        <dbReference type="Pfam" id="PF00188"/>
    </source>
</evidence>
<dbReference type="InterPro" id="IPR014044">
    <property type="entry name" value="CAP_dom"/>
</dbReference>
<dbReference type="CDD" id="cd05379">
    <property type="entry name" value="CAP_bacterial"/>
    <property type="match status" value="1"/>
</dbReference>
<dbReference type="SUPFAM" id="SSF55797">
    <property type="entry name" value="PR-1-like"/>
    <property type="match status" value="1"/>
</dbReference>
<reference evidence="2 3" key="1">
    <citation type="submission" date="2016-10" db="EMBL/GenBank/DDBJ databases">
        <authorList>
            <person name="de Groot N.N."/>
        </authorList>
    </citation>
    <scope>NUCLEOTIDE SEQUENCE [LARGE SCALE GENOMIC DNA]</scope>
    <source>
        <strain evidence="2 3">DSM 27078</strain>
    </source>
</reference>
<sequence length="161" mass="18415">MKSVAIIVLFLLGFQQEVEVTKLDSNLFDKINAIRIENKCAVLIRDKNLDQAAENQAKYIANKEVLDHVQKENSRTKELVDRVKVFGSNKYVLVAENLLFTSVPKNPIDYAVLTEKMKSLWENSPSHLKNIKNSEYNYTGFGFALNKSKTKIYVVQVFGKK</sequence>